<dbReference type="PROSITE" id="PS00028">
    <property type="entry name" value="ZINC_FINGER_C2H2_1"/>
    <property type="match status" value="1"/>
</dbReference>
<name>A0A1V6SDG4_9EURO</name>
<feature type="compositionally biased region" description="Low complexity" evidence="1">
    <location>
        <begin position="263"/>
        <end position="294"/>
    </location>
</feature>
<dbReference type="STRING" id="254877.A0A1V6SDG4"/>
<accession>A0A1V6SDG4</accession>
<dbReference type="InterPro" id="IPR039970">
    <property type="entry name" value="TF_Grauzone"/>
</dbReference>
<dbReference type="PANTHER" id="PTHR23225">
    <property type="entry name" value="ZINC FINGER PROTEIN"/>
    <property type="match status" value="1"/>
</dbReference>
<reference evidence="4" key="1">
    <citation type="journal article" date="2017" name="Nat. Microbiol.">
        <title>Global analysis of biosynthetic gene clusters reveals vast potential of secondary metabolite production in Penicillium species.</title>
        <authorList>
            <person name="Nielsen J.C."/>
            <person name="Grijseels S."/>
            <person name="Prigent S."/>
            <person name="Ji B."/>
            <person name="Dainat J."/>
            <person name="Nielsen K.F."/>
            <person name="Frisvad J.C."/>
            <person name="Workman M."/>
            <person name="Nielsen J."/>
        </authorList>
    </citation>
    <scope>NUCLEOTIDE SEQUENCE [LARGE SCALE GENOMIC DNA]</scope>
    <source>
        <strain evidence="4">IBT 14082</strain>
    </source>
</reference>
<dbReference type="SMART" id="SM00355">
    <property type="entry name" value="ZnF_C2H2"/>
    <property type="match status" value="3"/>
</dbReference>
<evidence type="ECO:0000313" key="3">
    <source>
        <dbReference type="EMBL" id="OQE11958.1"/>
    </source>
</evidence>
<dbReference type="Proteomes" id="UP000191342">
    <property type="component" value="Unassembled WGS sequence"/>
</dbReference>
<dbReference type="PANTHER" id="PTHR23225:SF2">
    <property type="entry name" value="AT09679P-RELATED"/>
    <property type="match status" value="1"/>
</dbReference>
<feature type="compositionally biased region" description="Polar residues" evidence="1">
    <location>
        <begin position="191"/>
        <end position="209"/>
    </location>
</feature>
<dbReference type="InterPro" id="IPR013087">
    <property type="entry name" value="Znf_C2H2_type"/>
</dbReference>
<evidence type="ECO:0000256" key="1">
    <source>
        <dbReference type="SAM" id="MobiDB-lite"/>
    </source>
</evidence>
<feature type="region of interest" description="Disordered" evidence="1">
    <location>
        <begin position="94"/>
        <end position="114"/>
    </location>
</feature>
<dbReference type="OrthoDB" id="5399138at2759"/>
<gene>
    <name evidence="3" type="ORF">PENFLA_c067G06944</name>
</gene>
<feature type="region of interest" description="Disordered" evidence="1">
    <location>
        <begin position="256"/>
        <end position="319"/>
    </location>
</feature>
<evidence type="ECO:0000259" key="2">
    <source>
        <dbReference type="PROSITE" id="PS00028"/>
    </source>
</evidence>
<keyword evidence="4" id="KW-1185">Reference proteome</keyword>
<feature type="region of interest" description="Disordered" evidence="1">
    <location>
        <begin position="189"/>
        <end position="217"/>
    </location>
</feature>
<dbReference type="AlphaFoldDB" id="A0A1V6SDG4"/>
<feature type="compositionally biased region" description="Basic residues" evidence="1">
    <location>
        <begin position="305"/>
        <end position="319"/>
    </location>
</feature>
<dbReference type="GO" id="GO:0003700">
    <property type="term" value="F:DNA-binding transcription factor activity"/>
    <property type="evidence" value="ECO:0007669"/>
    <property type="project" value="InterPro"/>
</dbReference>
<organism evidence="3 4">
    <name type="scientific">Penicillium flavigenum</name>
    <dbReference type="NCBI Taxonomy" id="254877"/>
    <lineage>
        <taxon>Eukaryota</taxon>
        <taxon>Fungi</taxon>
        <taxon>Dikarya</taxon>
        <taxon>Ascomycota</taxon>
        <taxon>Pezizomycotina</taxon>
        <taxon>Eurotiomycetes</taxon>
        <taxon>Eurotiomycetidae</taxon>
        <taxon>Eurotiales</taxon>
        <taxon>Aspergillaceae</taxon>
        <taxon>Penicillium</taxon>
    </lineage>
</organism>
<comment type="caution">
    <text evidence="3">The sequence shown here is derived from an EMBL/GenBank/DDBJ whole genome shotgun (WGS) entry which is preliminary data.</text>
</comment>
<proteinExistence type="predicted"/>
<feature type="domain" description="C2H2-type" evidence="2">
    <location>
        <begin position="329"/>
        <end position="351"/>
    </location>
</feature>
<dbReference type="EMBL" id="MLQL01000067">
    <property type="protein sequence ID" value="OQE11958.1"/>
    <property type="molecule type" value="Genomic_DNA"/>
</dbReference>
<sequence length="624" mass="69656">MSLPDEPSDLTSSLAFSDFSHELDLMTLFPDAAPENINVTSNYRCFTDTDVQLPSFDEDPVDYAPPHISAPSVNGQLDDTYLAWTAQPNYYADSSTRDETYGVENEQPGTSSGPFSHYSALDRANGPYGVWPLNGVPLSATGKNGYSLSENQQLPFNEVPANQGNKFNRGLPRRRSRYNIERIGDKMTSVFIPTNASPSDPLTRWQQSPPEDEPASLSAIKDAVQSSYTNNSENGDQKCLDPESAISAHPITNLFQTHRRTGSRPASTTSAGSSASASSQQSVTSGLSHGSHSSTQKETSGRVSSRVRKSQGNGRTKRKPAATKARIFCCTFCCDQFKTKYDWARHEKSLHLNLENWVCAPFGGSVILPSTGRMHCVYCSKLDPSSEHLDEHKHGTCMKSQSRTFRRKDHLVQHLRRFHNVDAIPLIDDWKIGLADFTSRCGFCDAQITSWDERTDHLALHFRNGLTMADWKGDHGFPPWIAEQVTHSVPPYLIQLESHTLVPFSATNTQVQDHLSQMLSRATFNNETGDRENDGQRHEERPEMISVIGEFEADNLSLDSYTQVLTRHLSHFAQQQMALGVVPSDEMFQLEARCLLYDSDDPWNQTVADHPQWLATFRASQTAD</sequence>
<protein>
    <recommendedName>
        <fullName evidence="2">C2H2-type domain-containing protein</fullName>
    </recommendedName>
</protein>
<evidence type="ECO:0000313" key="4">
    <source>
        <dbReference type="Proteomes" id="UP000191342"/>
    </source>
</evidence>